<dbReference type="InterPro" id="IPR050553">
    <property type="entry name" value="Thioredoxin_ResA/DsbE_sf"/>
</dbReference>
<dbReference type="Gene3D" id="3.40.30.10">
    <property type="entry name" value="Glutaredoxin"/>
    <property type="match status" value="1"/>
</dbReference>
<keyword evidence="3" id="KW-0812">Transmembrane</keyword>
<dbReference type="CDD" id="cd02966">
    <property type="entry name" value="TlpA_like_family"/>
    <property type="match status" value="1"/>
</dbReference>
<evidence type="ECO:0000256" key="4">
    <source>
        <dbReference type="ARBA" id="ARBA00023157"/>
    </source>
</evidence>
<dbReference type="AlphaFoldDB" id="A0A249JZA2"/>
<dbReference type="InterPro" id="IPR036249">
    <property type="entry name" value="Thioredoxin-like_sf"/>
</dbReference>
<evidence type="ECO:0000256" key="1">
    <source>
        <dbReference type="ARBA" id="ARBA00004196"/>
    </source>
</evidence>
<feature type="domain" description="Thioredoxin" evidence="6">
    <location>
        <begin position="35"/>
        <end position="177"/>
    </location>
</feature>
<gene>
    <name evidence="7" type="ORF">B1s21122_05980</name>
</gene>
<dbReference type="PANTHER" id="PTHR42852">
    <property type="entry name" value="THIOL:DISULFIDE INTERCHANGE PROTEIN DSBE"/>
    <property type="match status" value="1"/>
</dbReference>
<evidence type="ECO:0000256" key="2">
    <source>
        <dbReference type="ARBA" id="ARBA00022748"/>
    </source>
</evidence>
<dbReference type="PANTHER" id="PTHR42852:SF6">
    <property type="entry name" value="THIOL:DISULFIDE INTERCHANGE PROTEIN DSBE"/>
    <property type="match status" value="1"/>
</dbReference>
<dbReference type="EMBL" id="CP016768">
    <property type="protein sequence ID" value="ASY09854.1"/>
    <property type="molecule type" value="Genomic_DNA"/>
</dbReference>
<evidence type="ECO:0000256" key="5">
    <source>
        <dbReference type="ARBA" id="ARBA00023284"/>
    </source>
</evidence>
<evidence type="ECO:0000259" key="6">
    <source>
        <dbReference type="PROSITE" id="PS51352"/>
    </source>
</evidence>
<keyword evidence="2" id="KW-0201">Cytochrome c-type biogenesis</keyword>
<proteinExistence type="predicted"/>
<protein>
    <submittedName>
        <fullName evidence="7">Thiol-disulfide isomerase</fullName>
    </submittedName>
</protein>
<name>A0A249JZA2_9ACTN</name>
<dbReference type="InterPro" id="IPR013766">
    <property type="entry name" value="Thioredoxin_domain"/>
</dbReference>
<dbReference type="SUPFAM" id="SSF52833">
    <property type="entry name" value="Thioredoxin-like"/>
    <property type="match status" value="1"/>
</dbReference>
<keyword evidence="4" id="KW-1015">Disulfide bond</keyword>
<sequence length="180" mass="20026">MKKFSFLLITTLLISGCTSPTKVSSPGVVTSCDQIRLLESADKSVLMRCLDGSGEINFHKIKGPLLINVWGSWCEGCKQEMPYFVELYQSQLFKNGQIQMLGINVEEKSNKDAIDYIQKSGMSWPNLEDSSGVSKSIFGPGVPVTWFIDENGKNIETKIGAYTNKKQLFNQVEKAFGVKL</sequence>
<dbReference type="GO" id="GO:0016491">
    <property type="term" value="F:oxidoreductase activity"/>
    <property type="evidence" value="ECO:0007669"/>
    <property type="project" value="InterPro"/>
</dbReference>
<dbReference type="PROSITE" id="PS51257">
    <property type="entry name" value="PROKAR_LIPOPROTEIN"/>
    <property type="match status" value="1"/>
</dbReference>
<dbReference type="GO" id="GO:0016853">
    <property type="term" value="F:isomerase activity"/>
    <property type="evidence" value="ECO:0007669"/>
    <property type="project" value="UniProtKB-KW"/>
</dbReference>
<evidence type="ECO:0000256" key="3">
    <source>
        <dbReference type="ARBA" id="ARBA00022968"/>
    </source>
</evidence>
<dbReference type="RefSeq" id="WP_095681159.1">
    <property type="nucleotide sequence ID" value="NZ_CP016768.2"/>
</dbReference>
<dbReference type="GO" id="GO:0017004">
    <property type="term" value="P:cytochrome complex assembly"/>
    <property type="evidence" value="ECO:0007669"/>
    <property type="project" value="UniProtKB-KW"/>
</dbReference>
<accession>A0A249JZA2</accession>
<keyword evidence="7" id="KW-0413">Isomerase</keyword>
<keyword evidence="5" id="KW-0676">Redox-active center</keyword>
<dbReference type="OrthoDB" id="9796554at2"/>
<dbReference type="PROSITE" id="PS51352">
    <property type="entry name" value="THIOREDOXIN_2"/>
    <property type="match status" value="1"/>
</dbReference>
<comment type="subcellular location">
    <subcellularLocation>
        <location evidence="1">Cell envelope</location>
    </subcellularLocation>
</comment>
<keyword evidence="8" id="KW-1185">Reference proteome</keyword>
<dbReference type="GO" id="GO:0030313">
    <property type="term" value="C:cell envelope"/>
    <property type="evidence" value="ECO:0007669"/>
    <property type="project" value="UniProtKB-SubCell"/>
</dbReference>
<dbReference type="InterPro" id="IPR000866">
    <property type="entry name" value="AhpC/TSA"/>
</dbReference>
<dbReference type="Pfam" id="PF00578">
    <property type="entry name" value="AhpC-TSA"/>
    <property type="match status" value="1"/>
</dbReference>
<dbReference type="Proteomes" id="UP000217153">
    <property type="component" value="Chromosome"/>
</dbReference>
<dbReference type="KEGG" id="abam:B1s21122_05980"/>
<dbReference type="GO" id="GO:0016209">
    <property type="term" value="F:antioxidant activity"/>
    <property type="evidence" value="ECO:0007669"/>
    <property type="project" value="InterPro"/>
</dbReference>
<evidence type="ECO:0000313" key="7">
    <source>
        <dbReference type="EMBL" id="ASY09854.1"/>
    </source>
</evidence>
<keyword evidence="3" id="KW-0735">Signal-anchor</keyword>
<reference evidence="8" key="1">
    <citation type="submission" date="2016-10" db="EMBL/GenBank/DDBJ databases">
        <title>High microdiversification within the ubiquitous acI lineage of Actinobacteria.</title>
        <authorList>
            <person name="Neuenschwander S.M."/>
            <person name="Salcher M."/>
            <person name="Ghai R."/>
            <person name="Pernthaler J."/>
        </authorList>
    </citation>
    <scope>NUCLEOTIDE SEQUENCE [LARGE SCALE GENOMIC DNA]</scope>
</reference>
<evidence type="ECO:0000313" key="8">
    <source>
        <dbReference type="Proteomes" id="UP000217153"/>
    </source>
</evidence>
<organism evidence="7 8">
    <name type="scientific">Candidatus Nanopelagicus limnae</name>
    <dbReference type="NCBI Taxonomy" id="1884634"/>
    <lineage>
        <taxon>Bacteria</taxon>
        <taxon>Bacillati</taxon>
        <taxon>Actinomycetota</taxon>
        <taxon>Actinomycetes</taxon>
        <taxon>Candidatus Nanopelagicales</taxon>
        <taxon>Candidatus Nanopelagicaceae</taxon>
        <taxon>Candidatus Nanopelagicus</taxon>
    </lineage>
</organism>